<evidence type="ECO:0000259" key="1">
    <source>
        <dbReference type="Pfam" id="PF13701"/>
    </source>
</evidence>
<comment type="caution">
    <text evidence="2">The sequence shown here is derived from an EMBL/GenBank/DDBJ whole genome shotgun (WGS) entry which is preliminary data.</text>
</comment>
<proteinExistence type="predicted"/>
<dbReference type="AlphaFoldDB" id="A0A644Z494"/>
<name>A0A644Z494_9ZZZZ</name>
<dbReference type="Pfam" id="PF13701">
    <property type="entry name" value="DDE_Tnp_1_4"/>
    <property type="match status" value="1"/>
</dbReference>
<reference evidence="2" key="1">
    <citation type="submission" date="2019-08" db="EMBL/GenBank/DDBJ databases">
        <authorList>
            <person name="Kucharzyk K."/>
            <person name="Murdoch R.W."/>
            <person name="Higgins S."/>
            <person name="Loffler F."/>
        </authorList>
    </citation>
    <scope>NUCLEOTIDE SEQUENCE</scope>
</reference>
<dbReference type="InterPro" id="IPR047960">
    <property type="entry name" value="Transpos_IS1380"/>
</dbReference>
<sequence>MKSIGLYPCVRIDTASVPAAGQAGAVLLAETIRVTGLDRELSAALSPWRKPLSHHDPGKIITDLAISLAVGGDCLSDLAVIRAEPGLFGPVASDATVSRLITVLGADPDTVVKAIAMARKTTRLRAWGLAGDNAPTAGINPAHPLIIDLDATLVTAHSDKEHAAPTFKKGYGFHPLCAFADHGSSGTGEPLVIMLRPGNAGSNTASDHQQVIAAALDQAGLGPRPGRKVLIRIDGAGATHQTVETLVRRRVSYSVGFTLPMDTASLYQLIPDHVWTPAYDSAGGIRAGADVAEFTGIMDLSGWPAGMRVIVRRERPHPGAQLRFDDVDGYRLTAFATNTSHGQLADLELRHRRRARCEDRIRNAKDTGLTNLPLHGFGQNRIWCQLVAIAAELLAWTGLLALPDHQARRWEPKRLRLRLFQTPAVLARHARHTVLHISARHAWASVIISAATALRALPAPAG</sequence>
<gene>
    <name evidence="2" type="ORF">SDC9_82303</name>
</gene>
<organism evidence="2">
    <name type="scientific">bioreactor metagenome</name>
    <dbReference type="NCBI Taxonomy" id="1076179"/>
    <lineage>
        <taxon>unclassified sequences</taxon>
        <taxon>metagenomes</taxon>
        <taxon>ecological metagenomes</taxon>
    </lineage>
</organism>
<dbReference type="EMBL" id="VSSQ01007371">
    <property type="protein sequence ID" value="MPM35710.1"/>
    <property type="molecule type" value="Genomic_DNA"/>
</dbReference>
<accession>A0A644Z494</accession>
<dbReference type="InterPro" id="IPR025668">
    <property type="entry name" value="Tnp_DDE_dom"/>
</dbReference>
<feature type="domain" description="Transposase DDE" evidence="1">
    <location>
        <begin position="20"/>
        <end position="458"/>
    </location>
</feature>
<evidence type="ECO:0000313" key="2">
    <source>
        <dbReference type="EMBL" id="MPM35710.1"/>
    </source>
</evidence>
<protein>
    <submittedName>
        <fullName evidence="2">IS1380 family transposase ISFsp15</fullName>
    </submittedName>
</protein>
<dbReference type="NCBIfam" id="NF033539">
    <property type="entry name" value="transpos_IS1380"/>
    <property type="match status" value="1"/>
</dbReference>